<organism evidence="1 2">
    <name type="scientific">Faecalibaculum rodentium</name>
    <dbReference type="NCBI Taxonomy" id="1702221"/>
    <lineage>
        <taxon>Bacteria</taxon>
        <taxon>Bacillati</taxon>
        <taxon>Bacillota</taxon>
        <taxon>Erysipelotrichia</taxon>
        <taxon>Erysipelotrichales</taxon>
        <taxon>Erysipelotrichaceae</taxon>
        <taxon>Faecalibaculum</taxon>
    </lineage>
</organism>
<accession>A0A140DUD6</accession>
<protein>
    <submittedName>
        <fullName evidence="1">Uncharacterized protein</fullName>
    </submittedName>
</protein>
<gene>
    <name evidence="1" type="ORF">AALO17_11290</name>
</gene>
<dbReference type="EMBL" id="CP011391">
    <property type="protein sequence ID" value="AMK54263.1"/>
    <property type="molecule type" value="Genomic_DNA"/>
</dbReference>
<dbReference type="KEGG" id="fro:AALO17_11290"/>
<dbReference type="AlphaFoldDB" id="A0A140DUD6"/>
<name>A0A140DUD6_9FIRM</name>
<sequence>MTLQLLPQQARERSDRRSGLLSQKIQDVEAVSSLQLPDMF</sequence>
<evidence type="ECO:0000313" key="2">
    <source>
        <dbReference type="Proteomes" id="UP000069771"/>
    </source>
</evidence>
<keyword evidence="2" id="KW-1185">Reference proteome</keyword>
<dbReference type="STRING" id="1702221.AALO17_11290"/>
<proteinExistence type="predicted"/>
<evidence type="ECO:0000313" key="1">
    <source>
        <dbReference type="EMBL" id="AMK54263.1"/>
    </source>
</evidence>
<reference evidence="1 2" key="1">
    <citation type="journal article" date="2016" name="Gut Pathog.">
        <title>Whole genome sequencing of "Faecalibaculum rodentium" ALO17, isolated from C57BL/6J laboratory mouse feces.</title>
        <authorList>
            <person name="Lim S."/>
            <person name="Chang D.H."/>
            <person name="Ahn S."/>
            <person name="Kim B.C."/>
        </authorList>
    </citation>
    <scope>NUCLEOTIDE SEQUENCE [LARGE SCALE GENOMIC DNA]</scope>
    <source>
        <strain evidence="1 2">Alo17</strain>
    </source>
</reference>
<dbReference type="Proteomes" id="UP000069771">
    <property type="component" value="Chromosome"/>
</dbReference>